<dbReference type="Gene3D" id="1.10.238.10">
    <property type="entry name" value="EF-hand"/>
    <property type="match status" value="1"/>
</dbReference>
<dbReference type="Proteomes" id="UP000076798">
    <property type="component" value="Unassembled WGS sequence"/>
</dbReference>
<gene>
    <name evidence="5" type="ORF">SISSUDRAFT_1111938</name>
</gene>
<keyword evidence="6" id="KW-1185">Reference proteome</keyword>
<dbReference type="SUPFAM" id="SSF47473">
    <property type="entry name" value="EF-hand"/>
    <property type="match status" value="1"/>
</dbReference>
<dbReference type="PANTHER" id="PTHR19237:SF20">
    <property type="entry name" value="NUCLEOBINDIN 1"/>
    <property type="match status" value="1"/>
</dbReference>
<dbReference type="InterPro" id="IPR011992">
    <property type="entry name" value="EF-hand-dom_pair"/>
</dbReference>
<sequence>MKLATFVSVAGGIFAVYGHGGDHEDILQKAESTEQYAARHMASEHHIDSFDSASFFQLHDLNRNGFWEREEIEAIYGVHHVYSQKKSKDEEAHQQKADHIVNTILSLMDVNKDGKISLEEFEKAGLDSLPNFNSLGAEGHHYDVESEFFLHHEEIYHATPESQTDDSYTHPEDIEHFAEHEAIEAEEERRERVYQGIREEGEAPSPSHNTSEENVEIPPAVNPDHPHDDQAAFNAQPVKPKIERVVPSEKLDPSVRFAGAREEGEQKPDWGQGPEGYRRPKSPADKMRRNVPYKHGHSSLSLQYKFRRSWGDF</sequence>
<protein>
    <recommendedName>
        <fullName evidence="4">EF-hand domain-containing protein</fullName>
    </recommendedName>
</protein>
<dbReference type="EMBL" id="KV428006">
    <property type="protein sequence ID" value="KZT43873.1"/>
    <property type="molecule type" value="Genomic_DNA"/>
</dbReference>
<dbReference type="InterPro" id="IPR018247">
    <property type="entry name" value="EF_Hand_1_Ca_BS"/>
</dbReference>
<feature type="domain" description="EF-hand" evidence="4">
    <location>
        <begin position="96"/>
        <end position="131"/>
    </location>
</feature>
<feature type="compositionally biased region" description="Basic and acidic residues" evidence="3">
    <location>
        <begin position="276"/>
        <end position="288"/>
    </location>
</feature>
<dbReference type="PANTHER" id="PTHR19237">
    <property type="entry name" value="NUCLEOBINDIN"/>
    <property type="match status" value="1"/>
</dbReference>
<dbReference type="OrthoDB" id="289247at2759"/>
<dbReference type="InterPro" id="IPR002048">
    <property type="entry name" value="EF_hand_dom"/>
</dbReference>
<evidence type="ECO:0000313" key="6">
    <source>
        <dbReference type="Proteomes" id="UP000076798"/>
    </source>
</evidence>
<evidence type="ECO:0000256" key="1">
    <source>
        <dbReference type="ARBA" id="ARBA00022729"/>
    </source>
</evidence>
<dbReference type="PROSITE" id="PS50222">
    <property type="entry name" value="EF_HAND_2"/>
    <property type="match status" value="1"/>
</dbReference>
<organism evidence="5 6">
    <name type="scientific">Sistotremastrum suecicum HHB10207 ss-3</name>
    <dbReference type="NCBI Taxonomy" id="1314776"/>
    <lineage>
        <taxon>Eukaryota</taxon>
        <taxon>Fungi</taxon>
        <taxon>Dikarya</taxon>
        <taxon>Basidiomycota</taxon>
        <taxon>Agaricomycotina</taxon>
        <taxon>Agaricomycetes</taxon>
        <taxon>Sistotremastrales</taxon>
        <taxon>Sistotremastraceae</taxon>
        <taxon>Sistotremastrum</taxon>
    </lineage>
</organism>
<dbReference type="GO" id="GO:0070062">
    <property type="term" value="C:extracellular exosome"/>
    <property type="evidence" value="ECO:0007669"/>
    <property type="project" value="TreeGrafter"/>
</dbReference>
<feature type="compositionally biased region" description="Basic and acidic residues" evidence="3">
    <location>
        <begin position="240"/>
        <end position="268"/>
    </location>
</feature>
<evidence type="ECO:0000259" key="4">
    <source>
        <dbReference type="PROSITE" id="PS50222"/>
    </source>
</evidence>
<reference evidence="5 6" key="1">
    <citation type="journal article" date="2016" name="Mol. Biol. Evol.">
        <title>Comparative Genomics of Early-Diverging Mushroom-Forming Fungi Provides Insights into the Origins of Lignocellulose Decay Capabilities.</title>
        <authorList>
            <person name="Nagy L.G."/>
            <person name="Riley R."/>
            <person name="Tritt A."/>
            <person name="Adam C."/>
            <person name="Daum C."/>
            <person name="Floudas D."/>
            <person name="Sun H."/>
            <person name="Yadav J.S."/>
            <person name="Pangilinan J."/>
            <person name="Larsson K.H."/>
            <person name="Matsuura K."/>
            <person name="Barry K."/>
            <person name="Labutti K."/>
            <person name="Kuo R."/>
            <person name="Ohm R.A."/>
            <person name="Bhattacharya S.S."/>
            <person name="Shirouzu T."/>
            <person name="Yoshinaga Y."/>
            <person name="Martin F.M."/>
            <person name="Grigoriev I.V."/>
            <person name="Hibbett D.S."/>
        </authorList>
    </citation>
    <scope>NUCLEOTIDE SEQUENCE [LARGE SCALE GENOMIC DNA]</scope>
    <source>
        <strain evidence="5 6">HHB10207 ss-3</strain>
    </source>
</reference>
<name>A0A166ILU8_9AGAM</name>
<dbReference type="Pfam" id="PF13499">
    <property type="entry name" value="EF-hand_7"/>
    <property type="match status" value="1"/>
</dbReference>
<dbReference type="GO" id="GO:0005509">
    <property type="term" value="F:calcium ion binding"/>
    <property type="evidence" value="ECO:0007669"/>
    <property type="project" value="InterPro"/>
</dbReference>
<keyword evidence="1" id="KW-0732">Signal</keyword>
<feature type="region of interest" description="Disordered" evidence="3">
    <location>
        <begin position="199"/>
        <end position="298"/>
    </location>
</feature>
<evidence type="ECO:0000256" key="2">
    <source>
        <dbReference type="ARBA" id="ARBA00022837"/>
    </source>
</evidence>
<evidence type="ECO:0000256" key="3">
    <source>
        <dbReference type="SAM" id="MobiDB-lite"/>
    </source>
</evidence>
<evidence type="ECO:0000313" key="5">
    <source>
        <dbReference type="EMBL" id="KZT43873.1"/>
    </source>
</evidence>
<dbReference type="AlphaFoldDB" id="A0A166ILU8"/>
<proteinExistence type="predicted"/>
<dbReference type="InterPro" id="IPR040250">
    <property type="entry name" value="Nucleobindin"/>
</dbReference>
<accession>A0A166ILU8</accession>
<dbReference type="PROSITE" id="PS00018">
    <property type="entry name" value="EF_HAND_1"/>
    <property type="match status" value="1"/>
</dbReference>
<dbReference type="GO" id="GO:0005793">
    <property type="term" value="C:endoplasmic reticulum-Golgi intermediate compartment"/>
    <property type="evidence" value="ECO:0007669"/>
    <property type="project" value="TreeGrafter"/>
</dbReference>
<dbReference type="STRING" id="1314776.A0A166ILU8"/>
<keyword evidence="2" id="KW-0106">Calcium</keyword>